<dbReference type="InterPro" id="IPR011146">
    <property type="entry name" value="HIT-like"/>
</dbReference>
<dbReference type="SUPFAM" id="SSF54197">
    <property type="entry name" value="HIT-like"/>
    <property type="match status" value="1"/>
</dbReference>
<feature type="short sequence motif" description="Histidine triad motif" evidence="2 3">
    <location>
        <begin position="97"/>
        <end position="101"/>
    </location>
</feature>
<dbReference type="AlphaFoldDB" id="A0A844GNN4"/>
<dbReference type="InterPro" id="IPR039384">
    <property type="entry name" value="HINT"/>
</dbReference>
<comment type="caution">
    <text evidence="5">The sequence shown here is derived from an EMBL/GenBank/DDBJ whole genome shotgun (WGS) entry which is preliminary data.</text>
</comment>
<organism evidence="5 6">
    <name type="scientific">Blautia luti DSM 14534 = JCM 17040</name>
    <dbReference type="NCBI Taxonomy" id="649762"/>
    <lineage>
        <taxon>Bacteria</taxon>
        <taxon>Bacillati</taxon>
        <taxon>Bacillota</taxon>
        <taxon>Clostridia</taxon>
        <taxon>Lachnospirales</taxon>
        <taxon>Lachnospiraceae</taxon>
        <taxon>Blautia</taxon>
    </lineage>
</organism>
<feature type="active site" description="Tele-AMP-histidine intermediate" evidence="1">
    <location>
        <position position="99"/>
    </location>
</feature>
<dbReference type="GO" id="GO:0009117">
    <property type="term" value="P:nucleotide metabolic process"/>
    <property type="evidence" value="ECO:0007669"/>
    <property type="project" value="TreeGrafter"/>
</dbReference>
<evidence type="ECO:0000256" key="3">
    <source>
        <dbReference type="PROSITE-ProRule" id="PRU00464"/>
    </source>
</evidence>
<name>A0A844GNN4_9FIRM</name>
<dbReference type="InterPro" id="IPR019808">
    <property type="entry name" value="Histidine_triad_CS"/>
</dbReference>
<dbReference type="Gene3D" id="3.30.428.10">
    <property type="entry name" value="HIT-like"/>
    <property type="match status" value="1"/>
</dbReference>
<sequence length="137" mass="15008">MDNCIFCKIANGEIPAATLYEDEDFRVILDLGPASKGHALILPKAHVANIYELSDDMAAKAMVLAKKMASAMTEALKCDGFNIVQNNGECAGQTVFHFHMHLIPRYNGDTVGITWKPGELTDEDKEEILSKVKAQLA</sequence>
<protein>
    <submittedName>
        <fullName evidence="5">HIT domain-containing protein</fullName>
    </submittedName>
</protein>
<dbReference type="GO" id="GO:0003824">
    <property type="term" value="F:catalytic activity"/>
    <property type="evidence" value="ECO:0007669"/>
    <property type="project" value="InterPro"/>
</dbReference>
<dbReference type="RefSeq" id="WP_154780565.1">
    <property type="nucleotide sequence ID" value="NZ_WMBC01000009.1"/>
</dbReference>
<evidence type="ECO:0000313" key="6">
    <source>
        <dbReference type="Proteomes" id="UP000437824"/>
    </source>
</evidence>
<dbReference type="PANTHER" id="PTHR46648:SF1">
    <property type="entry name" value="ADENOSINE 5'-MONOPHOSPHORAMIDASE HNT1"/>
    <property type="match status" value="1"/>
</dbReference>
<dbReference type="CDD" id="cd01277">
    <property type="entry name" value="HINT_subgroup"/>
    <property type="match status" value="1"/>
</dbReference>
<dbReference type="PROSITE" id="PS00892">
    <property type="entry name" value="HIT_1"/>
    <property type="match status" value="1"/>
</dbReference>
<dbReference type="EMBL" id="WMBC01000009">
    <property type="protein sequence ID" value="MTD61827.1"/>
    <property type="molecule type" value="Genomic_DNA"/>
</dbReference>
<dbReference type="InterPro" id="IPR036265">
    <property type="entry name" value="HIT-like_sf"/>
</dbReference>
<dbReference type="PROSITE" id="PS51084">
    <property type="entry name" value="HIT_2"/>
    <property type="match status" value="1"/>
</dbReference>
<dbReference type="PANTHER" id="PTHR46648">
    <property type="entry name" value="HIT FAMILY PROTEIN 1"/>
    <property type="match status" value="1"/>
</dbReference>
<feature type="domain" description="HIT" evidence="4">
    <location>
        <begin position="5"/>
        <end position="112"/>
    </location>
</feature>
<evidence type="ECO:0000256" key="1">
    <source>
        <dbReference type="PIRSR" id="PIRSR601310-1"/>
    </source>
</evidence>
<dbReference type="InterPro" id="IPR001310">
    <property type="entry name" value="Histidine_triad_HIT"/>
</dbReference>
<dbReference type="Proteomes" id="UP000437824">
    <property type="component" value="Unassembled WGS sequence"/>
</dbReference>
<accession>A0A844GNN4</accession>
<proteinExistence type="predicted"/>
<dbReference type="Pfam" id="PF01230">
    <property type="entry name" value="HIT"/>
    <property type="match status" value="1"/>
</dbReference>
<evidence type="ECO:0000313" key="5">
    <source>
        <dbReference type="EMBL" id="MTD61827.1"/>
    </source>
</evidence>
<dbReference type="PRINTS" id="PR00332">
    <property type="entry name" value="HISTRIAD"/>
</dbReference>
<evidence type="ECO:0000259" key="4">
    <source>
        <dbReference type="PROSITE" id="PS51084"/>
    </source>
</evidence>
<evidence type="ECO:0000256" key="2">
    <source>
        <dbReference type="PIRSR" id="PIRSR601310-3"/>
    </source>
</evidence>
<reference evidence="5 6" key="1">
    <citation type="submission" date="2019-11" db="EMBL/GenBank/DDBJ databases">
        <title>Draft genome sequence of Blautia luti DSM 14534T, isolated from human stool.</title>
        <authorList>
            <person name="Ortiz R."/>
            <person name="Melis-Arcos F."/>
            <person name="Covarrubias P."/>
            <person name="Cardenas J.P."/>
            <person name="Perez-Donoso J."/>
            <person name="Almonacid D."/>
        </authorList>
    </citation>
    <scope>NUCLEOTIDE SEQUENCE [LARGE SCALE GENOMIC DNA]</scope>
    <source>
        <strain evidence="5 6">DSM 14534</strain>
    </source>
</reference>
<gene>
    <name evidence="5" type="ORF">GKZ57_11330</name>
</gene>